<comment type="similarity">
    <text evidence="1 5">Belongs to the glycosyl hydrolase 32 family.</text>
</comment>
<name>A0A413CQ75_9FIRM</name>
<evidence type="ECO:0000256" key="4">
    <source>
        <dbReference type="ARBA" id="ARBA00023295"/>
    </source>
</evidence>
<dbReference type="SUPFAM" id="SSF49899">
    <property type="entry name" value="Concanavalin A-like lectins/glucanases"/>
    <property type="match status" value="1"/>
</dbReference>
<evidence type="ECO:0000313" key="8">
    <source>
        <dbReference type="EMBL" id="RGW71855.1"/>
    </source>
</evidence>
<dbReference type="InterPro" id="IPR023296">
    <property type="entry name" value="Glyco_hydro_beta-prop_sf"/>
</dbReference>
<feature type="domain" description="Glycosyl hydrolase family 32 N-terminal" evidence="6">
    <location>
        <begin position="9"/>
        <end position="309"/>
    </location>
</feature>
<dbReference type="RefSeq" id="WP_118357895.1">
    <property type="nucleotide sequence ID" value="NZ_QSAT01000062.1"/>
</dbReference>
<dbReference type="InterPro" id="IPR051214">
    <property type="entry name" value="GH32_Enzymes"/>
</dbReference>
<evidence type="ECO:0000256" key="3">
    <source>
        <dbReference type="ARBA" id="ARBA00022801"/>
    </source>
</evidence>
<dbReference type="EMBL" id="QSAT01000062">
    <property type="protein sequence ID" value="RGW71855.1"/>
    <property type="molecule type" value="Genomic_DNA"/>
</dbReference>
<gene>
    <name evidence="8" type="ORF">DWV56_11985</name>
</gene>
<dbReference type="PANTHER" id="PTHR43101:SF1">
    <property type="entry name" value="BETA-FRUCTOSIDASE"/>
    <property type="match status" value="1"/>
</dbReference>
<dbReference type="EC" id="3.2.1.26" evidence="2"/>
<keyword evidence="3 5" id="KW-0378">Hydrolase</keyword>
<evidence type="ECO:0000256" key="5">
    <source>
        <dbReference type="RuleBase" id="RU362110"/>
    </source>
</evidence>
<dbReference type="PANTHER" id="PTHR43101">
    <property type="entry name" value="BETA-FRUCTOSIDASE"/>
    <property type="match status" value="1"/>
</dbReference>
<dbReference type="Gene3D" id="2.115.10.20">
    <property type="entry name" value="Glycosyl hydrolase domain, family 43"/>
    <property type="match status" value="1"/>
</dbReference>
<sequence length="435" mass="51012">MKINKLNYHLMPKKGWLNDPNGLVYFKGEYHIFYQADEENLLGHVNKAWGHYSTKDFITYKRHELAILPDSIYDKNGAYSGSAIVKDDVLYLFYTGNVKHEGNHDYITSGRAHNLMRVESKDGIHFTNKVCLLKNEDYPSDCTNHVRDPKIFVKEGLYHLVLGARLLDNTSCVLEYISNDLNTWTYTRRYTPKATMGYMIECPDYLFDQDNSYIVCSPQGLLENNKQFQNTYACGYYKINQNDLINYQTLDYGFDFYAPQTFYGTKSNIMIGWIGMPDNDYIDYYQDWNQTLSIPRVIEFRNGKFFQIPIYKVLNLRCDKKTFDANVTLSKSCNIKFDVESDFVIKLNNVVLSNKDMELCLDLSQCDCGRTKRYIKNIDVQNISIYIDESVLEIFINNGEYTMTSRFYDNEKDLFVRFEGINEIETYKMKGFKIE</sequence>
<dbReference type="Proteomes" id="UP000284651">
    <property type="component" value="Unassembled WGS sequence"/>
</dbReference>
<comment type="caution">
    <text evidence="8">The sequence shown here is derived from an EMBL/GenBank/DDBJ whole genome shotgun (WGS) entry which is preliminary data.</text>
</comment>
<protein>
    <recommendedName>
        <fullName evidence="2">beta-fructofuranosidase</fullName>
        <ecNumber evidence="2">3.2.1.26</ecNumber>
    </recommendedName>
</protein>
<evidence type="ECO:0000313" key="9">
    <source>
        <dbReference type="Proteomes" id="UP000284651"/>
    </source>
</evidence>
<dbReference type="GO" id="GO:0004564">
    <property type="term" value="F:beta-fructofuranosidase activity"/>
    <property type="evidence" value="ECO:0007669"/>
    <property type="project" value="UniProtKB-EC"/>
</dbReference>
<dbReference type="CDD" id="cd18623">
    <property type="entry name" value="GH32_ScrB-like"/>
    <property type="match status" value="1"/>
</dbReference>
<dbReference type="GO" id="GO:0005975">
    <property type="term" value="P:carbohydrate metabolic process"/>
    <property type="evidence" value="ECO:0007669"/>
    <property type="project" value="InterPro"/>
</dbReference>
<evidence type="ECO:0000259" key="6">
    <source>
        <dbReference type="Pfam" id="PF00251"/>
    </source>
</evidence>
<dbReference type="InterPro" id="IPR013189">
    <property type="entry name" value="Glyco_hydro_32_C"/>
</dbReference>
<dbReference type="PROSITE" id="PS00609">
    <property type="entry name" value="GLYCOSYL_HYDROL_F32"/>
    <property type="match status" value="1"/>
</dbReference>
<dbReference type="InterPro" id="IPR001362">
    <property type="entry name" value="Glyco_hydro_32"/>
</dbReference>
<dbReference type="AlphaFoldDB" id="A0A413CQ75"/>
<dbReference type="InterPro" id="IPR018053">
    <property type="entry name" value="Glyco_hydro_32_AS"/>
</dbReference>
<organism evidence="8 9">
    <name type="scientific">Holdemanella biformis</name>
    <dbReference type="NCBI Taxonomy" id="1735"/>
    <lineage>
        <taxon>Bacteria</taxon>
        <taxon>Bacillati</taxon>
        <taxon>Bacillota</taxon>
        <taxon>Erysipelotrichia</taxon>
        <taxon>Erysipelotrichales</taxon>
        <taxon>Erysipelotrichaceae</taxon>
        <taxon>Holdemanella</taxon>
    </lineage>
</organism>
<keyword evidence="4 5" id="KW-0326">Glycosidase</keyword>
<reference evidence="8 9" key="1">
    <citation type="submission" date="2018-08" db="EMBL/GenBank/DDBJ databases">
        <title>A genome reference for cultivated species of the human gut microbiota.</title>
        <authorList>
            <person name="Zou Y."/>
            <person name="Xue W."/>
            <person name="Luo G."/>
        </authorList>
    </citation>
    <scope>NUCLEOTIDE SEQUENCE [LARGE SCALE GENOMIC DNA]</scope>
    <source>
        <strain evidence="8 9">AF10-31</strain>
    </source>
</reference>
<dbReference type="SUPFAM" id="SSF75005">
    <property type="entry name" value="Arabinanase/levansucrase/invertase"/>
    <property type="match status" value="1"/>
</dbReference>
<proteinExistence type="inferred from homology"/>
<dbReference type="InterPro" id="IPR013320">
    <property type="entry name" value="ConA-like_dom_sf"/>
</dbReference>
<dbReference type="SMART" id="SM00640">
    <property type="entry name" value="Glyco_32"/>
    <property type="match status" value="1"/>
</dbReference>
<feature type="domain" description="Glycosyl hydrolase family 32 C-terminal" evidence="7">
    <location>
        <begin position="381"/>
        <end position="413"/>
    </location>
</feature>
<dbReference type="Pfam" id="PF00251">
    <property type="entry name" value="Glyco_hydro_32N"/>
    <property type="match status" value="1"/>
</dbReference>
<dbReference type="InterPro" id="IPR013148">
    <property type="entry name" value="Glyco_hydro_32_N"/>
</dbReference>
<evidence type="ECO:0000256" key="1">
    <source>
        <dbReference type="ARBA" id="ARBA00009902"/>
    </source>
</evidence>
<evidence type="ECO:0000259" key="7">
    <source>
        <dbReference type="Pfam" id="PF08244"/>
    </source>
</evidence>
<accession>A0A413CQ75</accession>
<dbReference type="Pfam" id="PF08244">
    <property type="entry name" value="Glyco_hydro_32C"/>
    <property type="match status" value="1"/>
</dbReference>
<dbReference type="Gene3D" id="2.60.120.560">
    <property type="entry name" value="Exo-inulinase, domain 1"/>
    <property type="match status" value="1"/>
</dbReference>
<evidence type="ECO:0000256" key="2">
    <source>
        <dbReference type="ARBA" id="ARBA00012758"/>
    </source>
</evidence>